<feature type="domain" description="ABC transporter" evidence="6">
    <location>
        <begin position="6"/>
        <end position="243"/>
    </location>
</feature>
<accession>F8DDI1</accession>
<proteinExistence type="predicted"/>
<dbReference type="GeneID" id="10795343"/>
<dbReference type="EMBL" id="CP002840">
    <property type="protein sequence ID" value="AEH39075.1"/>
    <property type="molecule type" value="Genomic_DNA"/>
</dbReference>
<reference evidence="8" key="1">
    <citation type="journal article" date="2012" name="Stand. Genomic Sci.">
        <title>Complete genome sequence of Halopiger xanaduensis type strain (SH-6(T)).</title>
        <authorList>
            <person name="Anderson I."/>
            <person name="Tindall B.J."/>
            <person name="Rohde M."/>
            <person name="Lucas S."/>
            <person name="Han J."/>
            <person name="Lapidus A."/>
            <person name="Cheng J.F."/>
            <person name="Goodwin L."/>
            <person name="Pitluck S."/>
            <person name="Peters L."/>
            <person name="Pati A."/>
            <person name="Mikhailova N."/>
            <person name="Pagani I."/>
            <person name="Teshima H."/>
            <person name="Han C."/>
            <person name="Tapia R."/>
            <person name="Land M."/>
            <person name="Woyke T."/>
            <person name="Klenk H.P."/>
            <person name="Kyrpides N."/>
            <person name="Ivanova N."/>
        </authorList>
    </citation>
    <scope>NUCLEOTIDE SEQUENCE [LARGE SCALE GENOMIC DNA]</scope>
    <source>
        <strain evidence="8">DSM 18323 / JCM 14033 / SH-6</strain>
        <plasmid evidence="8">Plasmid pHALXA01</plasmid>
    </source>
</reference>
<keyword evidence="2" id="KW-0813">Transport</keyword>
<feature type="domain" description="ABC transporter" evidence="6">
    <location>
        <begin position="297"/>
        <end position="532"/>
    </location>
</feature>
<dbReference type="AlphaFoldDB" id="F8DDI1"/>
<dbReference type="HOGENOM" id="CLU_000604_86_7_2"/>
<evidence type="ECO:0000256" key="5">
    <source>
        <dbReference type="ARBA" id="ARBA00025157"/>
    </source>
</evidence>
<dbReference type="PROSITE" id="PS50893">
    <property type="entry name" value="ABC_TRANSPORTER_2"/>
    <property type="match status" value="2"/>
</dbReference>
<protein>
    <submittedName>
        <fullName evidence="7">Monosaccharide-transporting ATPase</fullName>
        <ecNumber evidence="7">3.6.3.17</ecNumber>
    </submittedName>
</protein>
<dbReference type="InterPro" id="IPR003593">
    <property type="entry name" value="AAA+_ATPase"/>
</dbReference>
<dbReference type="GO" id="GO:0005524">
    <property type="term" value="F:ATP binding"/>
    <property type="evidence" value="ECO:0007669"/>
    <property type="project" value="UniProtKB-KW"/>
</dbReference>
<dbReference type="Pfam" id="PF00005">
    <property type="entry name" value="ABC_tran"/>
    <property type="match status" value="2"/>
</dbReference>
<evidence type="ECO:0000256" key="1">
    <source>
        <dbReference type="ARBA" id="ARBA00004236"/>
    </source>
</evidence>
<dbReference type="InterPro" id="IPR027417">
    <property type="entry name" value="P-loop_NTPase"/>
</dbReference>
<dbReference type="EC" id="3.6.3.17" evidence="7"/>
<geneLocation type="plasmid" evidence="7 8">
    <name>pHALXA01</name>
</geneLocation>
<dbReference type="GO" id="GO:0043190">
    <property type="term" value="C:ATP-binding cassette (ABC) transporter complex"/>
    <property type="evidence" value="ECO:0007669"/>
    <property type="project" value="TreeGrafter"/>
</dbReference>
<evidence type="ECO:0000259" key="6">
    <source>
        <dbReference type="PROSITE" id="PS50893"/>
    </source>
</evidence>
<dbReference type="InterPro" id="IPR050095">
    <property type="entry name" value="ECF_ABC_transporter_ATP-bd"/>
</dbReference>
<keyword evidence="8" id="KW-1185">Reference proteome</keyword>
<evidence type="ECO:0000313" key="8">
    <source>
        <dbReference type="Proteomes" id="UP000006794"/>
    </source>
</evidence>
<keyword evidence="7" id="KW-0614">Plasmid</keyword>
<evidence type="ECO:0000256" key="3">
    <source>
        <dbReference type="ARBA" id="ARBA00022741"/>
    </source>
</evidence>
<dbReference type="RefSeq" id="WP_013875803.1">
    <property type="nucleotide sequence ID" value="NC_015658.1"/>
</dbReference>
<evidence type="ECO:0000256" key="4">
    <source>
        <dbReference type="ARBA" id="ARBA00022840"/>
    </source>
</evidence>
<dbReference type="PROSITE" id="PS00211">
    <property type="entry name" value="ABC_TRANSPORTER_1"/>
    <property type="match status" value="1"/>
</dbReference>
<dbReference type="InterPro" id="IPR015856">
    <property type="entry name" value="ABC_transpr_CbiO/EcfA_su"/>
</dbReference>
<comment type="subcellular location">
    <subcellularLocation>
        <location evidence="1">Cell membrane</location>
    </subcellularLocation>
</comment>
<dbReference type="KEGG" id="hxa:Halxa_0474"/>
<dbReference type="PANTHER" id="PTHR43553">
    <property type="entry name" value="HEAVY METAL TRANSPORTER"/>
    <property type="match status" value="1"/>
</dbReference>
<dbReference type="CDD" id="cd03225">
    <property type="entry name" value="ABC_cobalt_CbiO_domain1"/>
    <property type="match status" value="2"/>
</dbReference>
<keyword evidence="7" id="KW-0378">Hydrolase</keyword>
<organism evidence="7 8">
    <name type="scientific">Halopiger xanaduensis (strain DSM 18323 / JCM 14033 / SH-6)</name>
    <dbReference type="NCBI Taxonomy" id="797210"/>
    <lineage>
        <taxon>Archaea</taxon>
        <taxon>Methanobacteriati</taxon>
        <taxon>Methanobacteriota</taxon>
        <taxon>Stenosarchaea group</taxon>
        <taxon>Halobacteria</taxon>
        <taxon>Halobacteriales</taxon>
        <taxon>Natrialbaceae</taxon>
        <taxon>Halopiger</taxon>
    </lineage>
</organism>
<sequence length="571" mass="63818">MTETAIDVSDVTFRYPGVDEPTLEKADLRIDRGEFIAILGGNGSGKTTLCKTFNGLVPHFFEGEFEGQVRVAGQDTRDASVADLSRNVGYVFQEFENQLVTPTVYDELTFGPVNYGRDDYRERALNTLSQLDIETVDGRFIWELSGGQQHLVALGAALTMNPHILVVDEPAAQLDPVRAHETYERLQALNENGITIVTIEHHTEFIAEYCDTVALVSDGTVKWKRPTDEGLNRIEELREHRIHPPQVTRVARTVEDDGNPPTTYADAVTRYRSLEHETEQPDDYEIARGQPRDEPVISFQHVDHGYTTLRDGDVRVLEDFSLDLYPDERVALVGANGAGKSTLLRLITGIEKPDAGRVTINGTDTEDVLPEELAADITYVDQNPEDMFIQDSVRGDISYYLRERDVADVEERVDEVIEFLDLEQLQDRDGRLLSVGEQRRASLGIGLATDPSIVLFDEPTGSLDLASRREVEQTINRAENRVETVIIATHDLELVAEWATRVIVLNDGAIETDGTLRDVFSDLDRLERCNLRAPQVVRLSDELDISPPAMTVSELADRLSGHPPELEGGNR</sequence>
<dbReference type="GO" id="GO:0016887">
    <property type="term" value="F:ATP hydrolysis activity"/>
    <property type="evidence" value="ECO:0007669"/>
    <property type="project" value="InterPro"/>
</dbReference>
<keyword evidence="4" id="KW-0067">ATP-binding</keyword>
<dbReference type="SMART" id="SM00382">
    <property type="entry name" value="AAA"/>
    <property type="match status" value="2"/>
</dbReference>
<dbReference type="PANTHER" id="PTHR43553:SF21">
    <property type="entry name" value="ABC TRANSPORTER ATP-BINDING PROTEIN MA_1418-RELATED"/>
    <property type="match status" value="1"/>
</dbReference>
<keyword evidence="3" id="KW-0547">Nucleotide-binding</keyword>
<dbReference type="InterPro" id="IPR017871">
    <property type="entry name" value="ABC_transporter-like_CS"/>
</dbReference>
<dbReference type="Proteomes" id="UP000006794">
    <property type="component" value="Plasmid pHALXA01"/>
</dbReference>
<comment type="function">
    <text evidence="5">Probably part of an ABC transporter complex. Responsible for energy coupling to the transport system.</text>
</comment>
<dbReference type="GO" id="GO:0042626">
    <property type="term" value="F:ATPase-coupled transmembrane transporter activity"/>
    <property type="evidence" value="ECO:0007669"/>
    <property type="project" value="TreeGrafter"/>
</dbReference>
<dbReference type="OrthoDB" id="35850at2157"/>
<evidence type="ECO:0000256" key="2">
    <source>
        <dbReference type="ARBA" id="ARBA00022448"/>
    </source>
</evidence>
<gene>
    <name evidence="7" type="ordered locus">Halxa_0474</name>
</gene>
<name>F8DDI1_HALXS</name>
<dbReference type="SUPFAM" id="SSF52540">
    <property type="entry name" value="P-loop containing nucleoside triphosphate hydrolases"/>
    <property type="match status" value="2"/>
</dbReference>
<dbReference type="Gene3D" id="3.40.50.300">
    <property type="entry name" value="P-loop containing nucleotide triphosphate hydrolases"/>
    <property type="match status" value="2"/>
</dbReference>
<dbReference type="InterPro" id="IPR003439">
    <property type="entry name" value="ABC_transporter-like_ATP-bd"/>
</dbReference>
<evidence type="ECO:0000313" key="7">
    <source>
        <dbReference type="EMBL" id="AEH39075.1"/>
    </source>
</evidence>